<dbReference type="InterPro" id="IPR010995">
    <property type="entry name" value="DNA_repair_Rad51/TF_NusA_a-hlx"/>
</dbReference>
<dbReference type="EMBL" id="VYQE01000005">
    <property type="protein sequence ID" value="KAA9006071.1"/>
    <property type="molecule type" value="Genomic_DNA"/>
</dbReference>
<feature type="compositionally biased region" description="Low complexity" evidence="2">
    <location>
        <begin position="116"/>
        <end position="129"/>
    </location>
</feature>
<reference evidence="4 5" key="1">
    <citation type="submission" date="2019-09" db="EMBL/GenBank/DDBJ databases">
        <authorList>
            <person name="Park J.-S."/>
            <person name="Choi H.-J."/>
        </authorList>
    </citation>
    <scope>NUCLEOTIDE SEQUENCE [LARGE SCALE GENOMIC DNA]</scope>
    <source>
        <strain evidence="4 5">176SS1-4</strain>
    </source>
</reference>
<evidence type="ECO:0000259" key="3">
    <source>
        <dbReference type="SMART" id="SM00278"/>
    </source>
</evidence>
<accession>A0A5J5GDD3</accession>
<feature type="coiled-coil region" evidence="1">
    <location>
        <begin position="154"/>
        <end position="191"/>
    </location>
</feature>
<dbReference type="SUPFAM" id="SSF47794">
    <property type="entry name" value="Rad51 N-terminal domain-like"/>
    <property type="match status" value="1"/>
</dbReference>
<gene>
    <name evidence="4" type="ORF">F3S47_16090</name>
</gene>
<protein>
    <submittedName>
        <fullName evidence="4">Helix-hairpin-helix domain-containing protein</fullName>
    </submittedName>
</protein>
<proteinExistence type="predicted"/>
<name>A0A5J5GDD3_9RHOB</name>
<feature type="region of interest" description="Disordered" evidence="2">
    <location>
        <begin position="19"/>
        <end position="42"/>
    </location>
</feature>
<dbReference type="InterPro" id="IPR003583">
    <property type="entry name" value="Hlx-hairpin-Hlx_DNA-bd_motif"/>
</dbReference>
<dbReference type="GO" id="GO:0000166">
    <property type="term" value="F:nucleotide binding"/>
    <property type="evidence" value="ECO:0007669"/>
    <property type="project" value="InterPro"/>
</dbReference>
<evidence type="ECO:0000313" key="4">
    <source>
        <dbReference type="EMBL" id="KAA9006071.1"/>
    </source>
</evidence>
<evidence type="ECO:0000256" key="2">
    <source>
        <dbReference type="SAM" id="MobiDB-lite"/>
    </source>
</evidence>
<evidence type="ECO:0000256" key="1">
    <source>
        <dbReference type="SAM" id="Coils"/>
    </source>
</evidence>
<feature type="compositionally biased region" description="Low complexity" evidence="2">
    <location>
        <begin position="64"/>
        <end position="89"/>
    </location>
</feature>
<dbReference type="Gene3D" id="1.10.150.20">
    <property type="entry name" value="5' to 3' exonuclease, C-terminal subdomain"/>
    <property type="match status" value="1"/>
</dbReference>
<organism evidence="4 5">
    <name type="scientific">Histidinibacterium aquaticum</name>
    <dbReference type="NCBI Taxonomy" id="2613962"/>
    <lineage>
        <taxon>Bacteria</taxon>
        <taxon>Pseudomonadati</taxon>
        <taxon>Pseudomonadota</taxon>
        <taxon>Alphaproteobacteria</taxon>
        <taxon>Rhodobacterales</taxon>
        <taxon>Paracoccaceae</taxon>
        <taxon>Histidinibacterium</taxon>
    </lineage>
</organism>
<feature type="domain" description="Helix-hairpin-helix DNA-binding motif class 1" evidence="3">
    <location>
        <begin position="2"/>
        <end position="21"/>
    </location>
</feature>
<keyword evidence="1" id="KW-0175">Coiled coil</keyword>
<dbReference type="GO" id="GO:0003677">
    <property type="term" value="F:DNA binding"/>
    <property type="evidence" value="ECO:0007669"/>
    <property type="project" value="InterPro"/>
</dbReference>
<evidence type="ECO:0000313" key="5">
    <source>
        <dbReference type="Proteomes" id="UP000326554"/>
    </source>
</evidence>
<feature type="domain" description="Helix-hairpin-helix DNA-binding motif class 1" evidence="3">
    <location>
        <begin position="35"/>
        <end position="54"/>
    </location>
</feature>
<dbReference type="RefSeq" id="WP_150446323.1">
    <property type="nucleotide sequence ID" value="NZ_VYQE01000005.1"/>
</dbReference>
<feature type="region of interest" description="Disordered" evidence="2">
    <location>
        <begin position="54"/>
        <end position="142"/>
    </location>
</feature>
<dbReference type="Proteomes" id="UP000326554">
    <property type="component" value="Unassembled WGS sequence"/>
</dbReference>
<dbReference type="Pfam" id="PF14520">
    <property type="entry name" value="HHH_5"/>
    <property type="match status" value="1"/>
</dbReference>
<dbReference type="GO" id="GO:0006281">
    <property type="term" value="P:DNA repair"/>
    <property type="evidence" value="ECO:0007669"/>
    <property type="project" value="InterPro"/>
</dbReference>
<comment type="caution">
    <text evidence="4">The sequence shown here is derived from an EMBL/GenBank/DDBJ whole genome shotgun (WGS) entry which is preliminary data.</text>
</comment>
<sequence>MTDVETVKGVGKVLAGHLRQKGIGSAESLAASSPEDLAEVPGIGAERAARLIAEARTMTGGGAPAEPEADAVPPDAAPAPSIDAGPSAPRAKVNGAAGGSAKSGGAAKAKGGGSGKASAKSGTKASGKSGTKGSGGKGETKVADTLAGYEEAARKAFKKQARTLKKARTRLEAALNDLRKAASEKAKARKKTKK</sequence>
<dbReference type="SMART" id="SM00278">
    <property type="entry name" value="HhH1"/>
    <property type="match status" value="2"/>
</dbReference>
<dbReference type="AlphaFoldDB" id="A0A5J5GDD3"/>
<keyword evidence="5" id="KW-1185">Reference proteome</keyword>